<accession>A0A6A3AW86</accession>
<comment type="caution">
    <text evidence="1">The sequence shown here is derived from an EMBL/GenBank/DDBJ whole genome shotgun (WGS) entry which is preliminary data.</text>
</comment>
<organism evidence="1 2">
    <name type="scientific">Hibiscus syriacus</name>
    <name type="common">Rose of Sharon</name>
    <dbReference type="NCBI Taxonomy" id="106335"/>
    <lineage>
        <taxon>Eukaryota</taxon>
        <taxon>Viridiplantae</taxon>
        <taxon>Streptophyta</taxon>
        <taxon>Embryophyta</taxon>
        <taxon>Tracheophyta</taxon>
        <taxon>Spermatophyta</taxon>
        <taxon>Magnoliopsida</taxon>
        <taxon>eudicotyledons</taxon>
        <taxon>Gunneridae</taxon>
        <taxon>Pentapetalae</taxon>
        <taxon>rosids</taxon>
        <taxon>malvids</taxon>
        <taxon>Malvales</taxon>
        <taxon>Malvaceae</taxon>
        <taxon>Malvoideae</taxon>
        <taxon>Hibiscus</taxon>
    </lineage>
</organism>
<sequence>MLCLRRHQVVARHFPSAIHDRIVVRVKDADSESMEPHVFGKTVNNVHEVTVAFDLRNANELGALENHGGVNLFAGKVDVLFVYEPHNALQCVSIHGSSQRIGWICYEQSLDSEAIFFSLSYAASKPFLVLKQIRPDVCNRYNGRIAPEVNTALQEFVHSKTGVNLVVLLLSQLKQHSKERSVSKQMIVLDISK</sequence>
<evidence type="ECO:0000313" key="2">
    <source>
        <dbReference type="Proteomes" id="UP000436088"/>
    </source>
</evidence>
<evidence type="ECO:0000313" key="1">
    <source>
        <dbReference type="EMBL" id="KAE8707335.1"/>
    </source>
</evidence>
<protein>
    <submittedName>
        <fullName evidence="1">Uncharacterized protein</fullName>
    </submittedName>
</protein>
<name>A0A6A3AW86_HIBSY</name>
<dbReference type="EMBL" id="VEPZ02000964">
    <property type="protein sequence ID" value="KAE8707335.1"/>
    <property type="molecule type" value="Genomic_DNA"/>
</dbReference>
<keyword evidence="2" id="KW-1185">Reference proteome</keyword>
<dbReference type="Proteomes" id="UP000436088">
    <property type="component" value="Unassembled WGS sequence"/>
</dbReference>
<proteinExistence type="predicted"/>
<reference evidence="1" key="1">
    <citation type="submission" date="2019-09" db="EMBL/GenBank/DDBJ databases">
        <title>Draft genome information of white flower Hibiscus syriacus.</title>
        <authorList>
            <person name="Kim Y.-M."/>
        </authorList>
    </citation>
    <scope>NUCLEOTIDE SEQUENCE [LARGE SCALE GENOMIC DNA]</scope>
    <source>
        <strain evidence="1">YM2019G1</strain>
    </source>
</reference>
<gene>
    <name evidence="1" type="ORF">F3Y22_tig00110384pilonHSYRG00527</name>
</gene>
<dbReference type="AlphaFoldDB" id="A0A6A3AW86"/>